<name>A0A1D7QIQ1_9SPHI</name>
<dbReference type="PANTHER" id="PTHR11019">
    <property type="entry name" value="HTH-TYPE TRANSCRIPTIONAL REGULATOR NIMR"/>
    <property type="match status" value="1"/>
</dbReference>
<gene>
    <name evidence="5" type="ORF">BFS30_15960</name>
</gene>
<evidence type="ECO:0000256" key="3">
    <source>
        <dbReference type="ARBA" id="ARBA00023163"/>
    </source>
</evidence>
<dbReference type="GO" id="GO:0043565">
    <property type="term" value="F:sequence-specific DNA binding"/>
    <property type="evidence" value="ECO:0007669"/>
    <property type="project" value="InterPro"/>
</dbReference>
<dbReference type="SMART" id="SM00342">
    <property type="entry name" value="HTH_ARAC"/>
    <property type="match status" value="1"/>
</dbReference>
<dbReference type="Proteomes" id="UP000094313">
    <property type="component" value="Chromosome"/>
</dbReference>
<dbReference type="SUPFAM" id="SSF51182">
    <property type="entry name" value="RmlC-like cupins"/>
    <property type="match status" value="1"/>
</dbReference>
<evidence type="ECO:0000313" key="5">
    <source>
        <dbReference type="EMBL" id="AOM78541.1"/>
    </source>
</evidence>
<dbReference type="KEGG" id="psty:BFS30_15960"/>
<reference evidence="5 6" key="1">
    <citation type="submission" date="2016-08" db="EMBL/GenBank/DDBJ databases">
        <authorList>
            <person name="Seilhamer J.J."/>
        </authorList>
    </citation>
    <scope>NUCLEOTIDE SEQUENCE [LARGE SCALE GENOMIC DNA]</scope>
    <source>
        <strain evidence="5 6">DX4</strain>
    </source>
</reference>
<keyword evidence="1" id="KW-0805">Transcription regulation</keyword>
<evidence type="ECO:0000313" key="6">
    <source>
        <dbReference type="Proteomes" id="UP000094313"/>
    </source>
</evidence>
<dbReference type="Gene3D" id="1.10.10.60">
    <property type="entry name" value="Homeodomain-like"/>
    <property type="match status" value="1"/>
</dbReference>
<sequence>MERARFCHLTVDAVQKEAYVWHEADWRFSDEWHAHHMGQLIFVEKGVQYLHTAERTYLLPTHHCAWIPSGLVHKTSSPVKQVYLRCIFLNKTAENPFFKELNIFHTSKVLREMILFTEQWSRLEEEDALELDFLKALVGILPLTFNAALPLVLPVPQNPRIASMIDYLTACVETGGDMASELKIPEVAERFNLSARTMERLFKQDIGITVAGYIKLYKMIKAVELLSVSGENVKSVAIKVGYDSVSTFSNTFYKVLGLRPQEMLVS</sequence>
<dbReference type="PANTHER" id="PTHR11019:SF159">
    <property type="entry name" value="TRANSCRIPTIONAL REGULATOR-RELATED"/>
    <property type="match status" value="1"/>
</dbReference>
<evidence type="ECO:0000256" key="1">
    <source>
        <dbReference type="ARBA" id="ARBA00023015"/>
    </source>
</evidence>
<dbReference type="OrthoDB" id="9804543at2"/>
<proteinExistence type="predicted"/>
<evidence type="ECO:0000259" key="4">
    <source>
        <dbReference type="PROSITE" id="PS01124"/>
    </source>
</evidence>
<dbReference type="InterPro" id="IPR009057">
    <property type="entry name" value="Homeodomain-like_sf"/>
</dbReference>
<dbReference type="Pfam" id="PF12833">
    <property type="entry name" value="HTH_18"/>
    <property type="match status" value="1"/>
</dbReference>
<keyword evidence="2" id="KW-0238">DNA-binding</keyword>
<feature type="domain" description="HTH araC/xylS-type" evidence="4">
    <location>
        <begin position="162"/>
        <end position="266"/>
    </location>
</feature>
<dbReference type="GO" id="GO:0003700">
    <property type="term" value="F:DNA-binding transcription factor activity"/>
    <property type="evidence" value="ECO:0007669"/>
    <property type="project" value="InterPro"/>
</dbReference>
<evidence type="ECO:0000256" key="2">
    <source>
        <dbReference type="ARBA" id="ARBA00023125"/>
    </source>
</evidence>
<accession>A0A1D7QIQ1</accession>
<dbReference type="AlphaFoldDB" id="A0A1D7QIQ1"/>
<keyword evidence="3" id="KW-0804">Transcription</keyword>
<keyword evidence="6" id="KW-1185">Reference proteome</keyword>
<organism evidence="5 6">
    <name type="scientific">Pedobacter steynii</name>
    <dbReference type="NCBI Taxonomy" id="430522"/>
    <lineage>
        <taxon>Bacteria</taxon>
        <taxon>Pseudomonadati</taxon>
        <taxon>Bacteroidota</taxon>
        <taxon>Sphingobacteriia</taxon>
        <taxon>Sphingobacteriales</taxon>
        <taxon>Sphingobacteriaceae</taxon>
        <taxon>Pedobacter</taxon>
    </lineage>
</organism>
<dbReference type="EMBL" id="CP017141">
    <property type="protein sequence ID" value="AOM78541.1"/>
    <property type="molecule type" value="Genomic_DNA"/>
</dbReference>
<dbReference type="InterPro" id="IPR011051">
    <property type="entry name" value="RmlC_Cupin_sf"/>
</dbReference>
<dbReference type="SUPFAM" id="SSF46689">
    <property type="entry name" value="Homeodomain-like"/>
    <property type="match status" value="1"/>
</dbReference>
<protein>
    <recommendedName>
        <fullName evidence="4">HTH araC/xylS-type domain-containing protein</fullName>
    </recommendedName>
</protein>
<dbReference type="Pfam" id="PF02311">
    <property type="entry name" value="AraC_binding"/>
    <property type="match status" value="1"/>
</dbReference>
<dbReference type="InterPro" id="IPR003313">
    <property type="entry name" value="AraC-bd"/>
</dbReference>
<dbReference type="PROSITE" id="PS01124">
    <property type="entry name" value="HTH_ARAC_FAMILY_2"/>
    <property type="match status" value="1"/>
</dbReference>
<dbReference type="InterPro" id="IPR018060">
    <property type="entry name" value="HTH_AraC"/>
</dbReference>
<dbReference type="RefSeq" id="WP_069380206.1">
    <property type="nucleotide sequence ID" value="NZ_CP017141.1"/>
</dbReference>